<sequence>MVSESSIEGLCIPGAQTDCMTNVLRRMFMADTAATGAKRQGSEREVFPEILQLHGYDHLGMILVSTPLTSTNYLTWSCSIKRALRAKTKLGFIDGSCTKPDVNDAKYEQWMKVDSMVTTWILNSISKDIVQAYTYAKSSRNLWLDLELRYGGCNGRLLYQLQRSITSLAQGNLSLADYYMKLKMLWDKLIELKPTPQCTCHGCTYGATQAIADSSLFAQLLQFFMGLSEEFDNVRQQILVMESMPSINKAYSMVASVGKQRMVHLVSSENVGLHTQLRQKESLKESHEKSHWKTEEINIVITVRGLDTLERLVLNSMEHRIGTRN</sequence>
<comment type="caution">
    <text evidence="2">The sequence shown here is derived from an EMBL/GenBank/DDBJ whole genome shotgun (WGS) entry which is preliminary data.</text>
</comment>
<evidence type="ECO:0000313" key="2">
    <source>
        <dbReference type="EMBL" id="KAL0291228.1"/>
    </source>
</evidence>
<proteinExistence type="predicted"/>
<evidence type="ECO:0000259" key="1">
    <source>
        <dbReference type="Pfam" id="PF14244"/>
    </source>
</evidence>
<dbReference type="PANTHER" id="PTHR37610:SF40">
    <property type="entry name" value="OS01G0909600 PROTEIN"/>
    <property type="match status" value="1"/>
</dbReference>
<dbReference type="InterPro" id="IPR029472">
    <property type="entry name" value="Copia-like_N"/>
</dbReference>
<dbReference type="EMBL" id="JACGWK010001317">
    <property type="protein sequence ID" value="KAL0291228.1"/>
    <property type="molecule type" value="Genomic_DNA"/>
</dbReference>
<name>A0AAW2JBP3_9LAMI</name>
<reference evidence="2" key="2">
    <citation type="journal article" date="2024" name="Plant">
        <title>Genomic evolution and insights into agronomic trait innovations of Sesamum species.</title>
        <authorList>
            <person name="Miao H."/>
            <person name="Wang L."/>
            <person name="Qu L."/>
            <person name="Liu H."/>
            <person name="Sun Y."/>
            <person name="Le M."/>
            <person name="Wang Q."/>
            <person name="Wei S."/>
            <person name="Zheng Y."/>
            <person name="Lin W."/>
            <person name="Duan Y."/>
            <person name="Cao H."/>
            <person name="Xiong S."/>
            <person name="Wang X."/>
            <person name="Wei L."/>
            <person name="Li C."/>
            <person name="Ma Q."/>
            <person name="Ju M."/>
            <person name="Zhao R."/>
            <person name="Li G."/>
            <person name="Mu C."/>
            <person name="Tian Q."/>
            <person name="Mei H."/>
            <person name="Zhang T."/>
            <person name="Gao T."/>
            <person name="Zhang H."/>
        </authorList>
    </citation>
    <scope>NUCLEOTIDE SEQUENCE</scope>
    <source>
        <strain evidence="2">G01</strain>
    </source>
</reference>
<feature type="domain" description="Retrotransposon Copia-like N-terminal" evidence="1">
    <location>
        <begin position="54"/>
        <end position="101"/>
    </location>
</feature>
<accession>A0AAW2JBP3</accession>
<dbReference type="PANTHER" id="PTHR37610">
    <property type="entry name" value="CCHC-TYPE DOMAIN-CONTAINING PROTEIN"/>
    <property type="match status" value="1"/>
</dbReference>
<organism evidence="2">
    <name type="scientific">Sesamum angustifolium</name>
    <dbReference type="NCBI Taxonomy" id="2727405"/>
    <lineage>
        <taxon>Eukaryota</taxon>
        <taxon>Viridiplantae</taxon>
        <taxon>Streptophyta</taxon>
        <taxon>Embryophyta</taxon>
        <taxon>Tracheophyta</taxon>
        <taxon>Spermatophyta</taxon>
        <taxon>Magnoliopsida</taxon>
        <taxon>eudicotyledons</taxon>
        <taxon>Gunneridae</taxon>
        <taxon>Pentapetalae</taxon>
        <taxon>asterids</taxon>
        <taxon>lamiids</taxon>
        <taxon>Lamiales</taxon>
        <taxon>Pedaliaceae</taxon>
        <taxon>Sesamum</taxon>
    </lineage>
</organism>
<dbReference type="AlphaFoldDB" id="A0AAW2JBP3"/>
<protein>
    <recommendedName>
        <fullName evidence="1">Retrotransposon Copia-like N-terminal domain-containing protein</fullName>
    </recommendedName>
</protein>
<dbReference type="Pfam" id="PF14244">
    <property type="entry name" value="Retrotran_gag_3"/>
    <property type="match status" value="1"/>
</dbReference>
<gene>
    <name evidence="2" type="ORF">Sangu_2541100</name>
</gene>
<reference evidence="2" key="1">
    <citation type="submission" date="2020-06" db="EMBL/GenBank/DDBJ databases">
        <authorList>
            <person name="Li T."/>
            <person name="Hu X."/>
            <person name="Zhang T."/>
            <person name="Song X."/>
            <person name="Zhang H."/>
            <person name="Dai N."/>
            <person name="Sheng W."/>
            <person name="Hou X."/>
            <person name="Wei L."/>
        </authorList>
    </citation>
    <scope>NUCLEOTIDE SEQUENCE</scope>
    <source>
        <strain evidence="2">G01</strain>
        <tissue evidence="2">Leaf</tissue>
    </source>
</reference>